<proteinExistence type="inferred from homology"/>
<feature type="active site" description="Charge relay system" evidence="8">
    <location>
        <position position="553"/>
    </location>
</feature>
<sequence length="712" mass="75359">MNKISRGWMLSLLLVLALSITSLPVQAQIHTDEKATSSKSDGDYYFVELKDDPVATYDGEVKGYKATQVEGQKKLTMKNKYVKSYQNYLSKKRSSYKNWLKGKSSKAKVVKEYSVTLNGVAVKADGINPDTLRKGPGVKKVVKSLKYKPAMNKSHSLINDKPLWNMGYQGDRVKVAVIDSGIDQDHPFLQDPNLKMPEGFPKVPEENEDWVEYTTNKVIVAKVFSPDKEDTPEAIGSHGTHVAGTIAGVEDYKDPSGAAKTPLSGVAPKAYLGNYNVFPCDGEDCEADSIYIAAAVEAAVRDGMDVANLSLGGPAEPGFDLLAEIVNAASDTGMTTVISAGNEGPGPMTIGSPGTADKVITVAAVANSHFIGQVIDITVNGERKSLPVATSDPGGQLTERKEGSLAVVKDGNGLACTGISEDLTGKIAVIKRGDCSFTDKAYKAQQKGAAGVIIVNNAPGDPSGMSVEEKVTTPAVMVSQSDGEWILKGSEGSAVLEPADPKEFDSEYGKTLMDFSSRGPTVNYTLKPDVAAVGGNVYSSVVGGGLASMNGTSMSAPHVAGAVALLKHARPDWTSQDIKAALIGTGTNIKGGPTLPLEVGGGMIHVANALNTPAMASPSSLSFGLVKKGDKKTIQVSLKNTSNTKQVYRLSANKDSDVSVKSLKVKKGATGKFNVTVRGKGKADTDYQGYIKITNDSGKKIRIPYYFRAVNR</sequence>
<dbReference type="InterPro" id="IPR036852">
    <property type="entry name" value="Peptidase_S8/S53_dom_sf"/>
</dbReference>
<name>A0ABW4CBY5_9BACL</name>
<dbReference type="PRINTS" id="PR00723">
    <property type="entry name" value="SUBTILISIN"/>
</dbReference>
<gene>
    <name evidence="14" type="ORF">ACFQ4Y_11015</name>
</gene>
<dbReference type="Gene3D" id="3.50.30.30">
    <property type="match status" value="1"/>
</dbReference>
<dbReference type="InterPro" id="IPR034213">
    <property type="entry name" value="S8_Vpr-like"/>
</dbReference>
<keyword evidence="2" id="KW-0134">Cell wall</keyword>
<dbReference type="PROSITE" id="PS00138">
    <property type="entry name" value="SUBTILASE_SER"/>
    <property type="match status" value="1"/>
</dbReference>
<evidence type="ECO:0000256" key="6">
    <source>
        <dbReference type="ARBA" id="ARBA00022801"/>
    </source>
</evidence>
<accession>A0ABW4CBY5</accession>
<evidence type="ECO:0000256" key="8">
    <source>
        <dbReference type="PROSITE-ProRule" id="PRU01240"/>
    </source>
</evidence>
<dbReference type="InterPro" id="IPR023827">
    <property type="entry name" value="Peptidase_S8_Asp-AS"/>
</dbReference>
<keyword evidence="3" id="KW-0964">Secreted</keyword>
<evidence type="ECO:0000256" key="2">
    <source>
        <dbReference type="ARBA" id="ARBA00022512"/>
    </source>
</evidence>
<dbReference type="InterPro" id="IPR023828">
    <property type="entry name" value="Peptidase_S8_Ser-AS"/>
</dbReference>
<dbReference type="SUPFAM" id="SSF52025">
    <property type="entry name" value="PA domain"/>
    <property type="match status" value="1"/>
</dbReference>
<organism evidence="14 15">
    <name type="scientific">Kroppenstedtia sanguinis</name>
    <dbReference type="NCBI Taxonomy" id="1380684"/>
    <lineage>
        <taxon>Bacteria</taxon>
        <taxon>Bacillati</taxon>
        <taxon>Bacillota</taxon>
        <taxon>Bacilli</taxon>
        <taxon>Bacillales</taxon>
        <taxon>Thermoactinomycetaceae</taxon>
        <taxon>Kroppenstedtia</taxon>
    </lineage>
</organism>
<dbReference type="PROSITE" id="PS00137">
    <property type="entry name" value="SUBTILASE_HIS"/>
    <property type="match status" value="1"/>
</dbReference>
<protein>
    <submittedName>
        <fullName evidence="14">S8 family serine peptidase</fullName>
    </submittedName>
</protein>
<dbReference type="InterPro" id="IPR050131">
    <property type="entry name" value="Peptidase_S8_subtilisin-like"/>
</dbReference>
<dbReference type="PROSITE" id="PS00136">
    <property type="entry name" value="SUBTILASE_ASP"/>
    <property type="match status" value="1"/>
</dbReference>
<evidence type="ECO:0000256" key="3">
    <source>
        <dbReference type="ARBA" id="ARBA00022525"/>
    </source>
</evidence>
<dbReference type="Pfam" id="PF05922">
    <property type="entry name" value="Inhibitor_I9"/>
    <property type="match status" value="1"/>
</dbReference>
<dbReference type="Proteomes" id="UP001597282">
    <property type="component" value="Unassembled WGS sequence"/>
</dbReference>
<dbReference type="InterPro" id="IPR010259">
    <property type="entry name" value="S8pro/Inhibitor_I9"/>
</dbReference>
<evidence type="ECO:0000313" key="15">
    <source>
        <dbReference type="Proteomes" id="UP001597282"/>
    </source>
</evidence>
<feature type="domain" description="Inhibitor I9" evidence="13">
    <location>
        <begin position="78"/>
        <end position="148"/>
    </location>
</feature>
<dbReference type="InterPro" id="IPR013783">
    <property type="entry name" value="Ig-like_fold"/>
</dbReference>
<keyword evidence="4 8" id="KW-0645">Protease</keyword>
<dbReference type="CDD" id="cd07474">
    <property type="entry name" value="Peptidases_S8_subtilisin_Vpr-like"/>
    <property type="match status" value="1"/>
</dbReference>
<dbReference type="SUPFAM" id="SSF52743">
    <property type="entry name" value="Subtilisin-like"/>
    <property type="match status" value="1"/>
</dbReference>
<comment type="similarity">
    <text evidence="1 8 9">Belongs to the peptidase S8 family.</text>
</comment>
<keyword evidence="15" id="KW-1185">Reference proteome</keyword>
<dbReference type="InterPro" id="IPR046450">
    <property type="entry name" value="PA_dom_sf"/>
</dbReference>
<dbReference type="InterPro" id="IPR003137">
    <property type="entry name" value="PA_domain"/>
</dbReference>
<feature type="active site" description="Charge relay system" evidence="8">
    <location>
        <position position="238"/>
    </location>
</feature>
<evidence type="ECO:0000256" key="4">
    <source>
        <dbReference type="ARBA" id="ARBA00022670"/>
    </source>
</evidence>
<dbReference type="EMBL" id="JBHTNU010000009">
    <property type="protein sequence ID" value="MFD1427451.1"/>
    <property type="molecule type" value="Genomic_DNA"/>
</dbReference>
<feature type="domain" description="PA" evidence="12">
    <location>
        <begin position="404"/>
        <end position="486"/>
    </location>
</feature>
<evidence type="ECO:0000256" key="1">
    <source>
        <dbReference type="ARBA" id="ARBA00011073"/>
    </source>
</evidence>
<keyword evidence="7 8" id="KW-0720">Serine protease</keyword>
<dbReference type="Gene3D" id="2.60.40.10">
    <property type="entry name" value="Immunoglobulins"/>
    <property type="match status" value="1"/>
</dbReference>
<evidence type="ECO:0000259" key="12">
    <source>
        <dbReference type="Pfam" id="PF02225"/>
    </source>
</evidence>
<dbReference type="PROSITE" id="PS51892">
    <property type="entry name" value="SUBTILASE"/>
    <property type="match status" value="1"/>
</dbReference>
<dbReference type="RefSeq" id="WP_380165472.1">
    <property type="nucleotide sequence ID" value="NZ_JBHTNU010000009.1"/>
</dbReference>
<dbReference type="Pfam" id="PF02225">
    <property type="entry name" value="PA"/>
    <property type="match status" value="1"/>
</dbReference>
<dbReference type="InterPro" id="IPR015500">
    <property type="entry name" value="Peptidase_S8_subtilisin-rel"/>
</dbReference>
<evidence type="ECO:0000256" key="9">
    <source>
        <dbReference type="RuleBase" id="RU003355"/>
    </source>
</evidence>
<feature type="chain" id="PRO_5047187250" evidence="10">
    <location>
        <begin position="28"/>
        <end position="712"/>
    </location>
</feature>
<feature type="active site" description="Charge relay system" evidence="8">
    <location>
        <position position="179"/>
    </location>
</feature>
<dbReference type="InterPro" id="IPR022398">
    <property type="entry name" value="Peptidase_S8_His-AS"/>
</dbReference>
<evidence type="ECO:0000256" key="10">
    <source>
        <dbReference type="SAM" id="SignalP"/>
    </source>
</evidence>
<reference evidence="15" key="1">
    <citation type="journal article" date="2019" name="Int. J. Syst. Evol. Microbiol.">
        <title>The Global Catalogue of Microorganisms (GCM) 10K type strain sequencing project: providing services to taxonomists for standard genome sequencing and annotation.</title>
        <authorList>
            <consortium name="The Broad Institute Genomics Platform"/>
            <consortium name="The Broad Institute Genome Sequencing Center for Infectious Disease"/>
            <person name="Wu L."/>
            <person name="Ma J."/>
        </authorList>
    </citation>
    <scope>NUCLEOTIDE SEQUENCE [LARGE SCALE GENOMIC DNA]</scope>
    <source>
        <strain evidence="15">S1</strain>
    </source>
</reference>
<evidence type="ECO:0000259" key="11">
    <source>
        <dbReference type="Pfam" id="PF00082"/>
    </source>
</evidence>
<dbReference type="PANTHER" id="PTHR43806:SF11">
    <property type="entry name" value="CEREVISIN-RELATED"/>
    <property type="match status" value="1"/>
</dbReference>
<dbReference type="InterPro" id="IPR000209">
    <property type="entry name" value="Peptidase_S8/S53_dom"/>
</dbReference>
<evidence type="ECO:0000256" key="7">
    <source>
        <dbReference type="ARBA" id="ARBA00022825"/>
    </source>
</evidence>
<evidence type="ECO:0000259" key="13">
    <source>
        <dbReference type="Pfam" id="PF05922"/>
    </source>
</evidence>
<dbReference type="PANTHER" id="PTHR43806">
    <property type="entry name" value="PEPTIDASE S8"/>
    <property type="match status" value="1"/>
</dbReference>
<evidence type="ECO:0000313" key="14">
    <source>
        <dbReference type="EMBL" id="MFD1427451.1"/>
    </source>
</evidence>
<keyword evidence="6 8" id="KW-0378">Hydrolase</keyword>
<feature type="signal peptide" evidence="10">
    <location>
        <begin position="1"/>
        <end position="27"/>
    </location>
</feature>
<comment type="caution">
    <text evidence="14">The sequence shown here is derived from an EMBL/GenBank/DDBJ whole genome shotgun (WGS) entry which is preliminary data.</text>
</comment>
<evidence type="ECO:0000256" key="5">
    <source>
        <dbReference type="ARBA" id="ARBA00022729"/>
    </source>
</evidence>
<keyword evidence="5 10" id="KW-0732">Signal</keyword>
<dbReference type="Pfam" id="PF00082">
    <property type="entry name" value="Peptidase_S8"/>
    <property type="match status" value="1"/>
</dbReference>
<dbReference type="Gene3D" id="3.40.50.200">
    <property type="entry name" value="Peptidase S8/S53 domain"/>
    <property type="match status" value="1"/>
</dbReference>
<feature type="domain" description="Peptidase S8/S53" evidence="11">
    <location>
        <begin position="170"/>
        <end position="600"/>
    </location>
</feature>